<organism evidence="1 2">
    <name type="scientific">Croceicoccus pelagius</name>
    <dbReference type="NCBI Taxonomy" id="1703341"/>
    <lineage>
        <taxon>Bacteria</taxon>
        <taxon>Pseudomonadati</taxon>
        <taxon>Pseudomonadota</taxon>
        <taxon>Alphaproteobacteria</taxon>
        <taxon>Sphingomonadales</taxon>
        <taxon>Erythrobacteraceae</taxon>
        <taxon>Croceicoccus</taxon>
    </lineage>
</organism>
<proteinExistence type="predicted"/>
<dbReference type="AlphaFoldDB" id="A0A916YM43"/>
<evidence type="ECO:0000313" key="1">
    <source>
        <dbReference type="EMBL" id="GGD49314.1"/>
    </source>
</evidence>
<protein>
    <submittedName>
        <fullName evidence="1">Uncharacterized protein</fullName>
    </submittedName>
</protein>
<sequence length="76" mass="8547">MPKKDDINATPFSDAGLPLLASWIEFWMMPVTLGARMLGMSAPVAEDEPEIDRKCEHNQLPVPNAHQKEMDHDLFA</sequence>
<keyword evidence="2" id="KW-1185">Reference proteome</keyword>
<dbReference type="EMBL" id="BMIO01000007">
    <property type="protein sequence ID" value="GGD49314.1"/>
    <property type="molecule type" value="Genomic_DNA"/>
</dbReference>
<evidence type="ECO:0000313" key="2">
    <source>
        <dbReference type="Proteomes" id="UP000598997"/>
    </source>
</evidence>
<accession>A0A916YM43</accession>
<gene>
    <name evidence="1" type="ORF">GCM10010989_24460</name>
</gene>
<dbReference type="Proteomes" id="UP000598997">
    <property type="component" value="Unassembled WGS sequence"/>
</dbReference>
<name>A0A916YM43_9SPHN</name>
<reference evidence="1 2" key="1">
    <citation type="journal article" date="2014" name="Int. J. Syst. Evol. Microbiol.">
        <title>Complete genome sequence of Corynebacterium casei LMG S-19264T (=DSM 44701T), isolated from a smear-ripened cheese.</title>
        <authorList>
            <consortium name="US DOE Joint Genome Institute (JGI-PGF)"/>
            <person name="Walter F."/>
            <person name="Albersmeier A."/>
            <person name="Kalinowski J."/>
            <person name="Ruckert C."/>
        </authorList>
    </citation>
    <scope>NUCLEOTIDE SEQUENCE [LARGE SCALE GENOMIC DNA]</scope>
    <source>
        <strain evidence="1 2">CGMCC 1.15358</strain>
    </source>
</reference>
<comment type="caution">
    <text evidence="1">The sequence shown here is derived from an EMBL/GenBank/DDBJ whole genome shotgun (WGS) entry which is preliminary data.</text>
</comment>